<gene>
    <name evidence="2" type="ORF">P175DRAFT_0499062</name>
</gene>
<dbReference type="VEuPathDB" id="FungiDB:P175DRAFT_0499062"/>
<keyword evidence="1" id="KW-0732">Signal</keyword>
<evidence type="ECO:0000313" key="3">
    <source>
        <dbReference type="Proteomes" id="UP000244073"/>
    </source>
</evidence>
<reference evidence="2 3" key="1">
    <citation type="journal article" date="2018" name="Proc. Natl. Acad. Sci. U.S.A.">
        <title>Linking secondary metabolites to gene clusters through genome sequencing of six diverse Aspergillus species.</title>
        <authorList>
            <person name="Kaerboelling I."/>
            <person name="Vesth T.C."/>
            <person name="Frisvad J.C."/>
            <person name="Nybo J.L."/>
            <person name="Theobald S."/>
            <person name="Kuo A."/>
            <person name="Bowyer P."/>
            <person name="Matsuda Y."/>
            <person name="Mondo S."/>
            <person name="Lyhne E.K."/>
            <person name="Kogle M.E."/>
            <person name="Clum A."/>
            <person name="Lipzen A."/>
            <person name="Salamov A."/>
            <person name="Ngan C.Y."/>
            <person name="Daum C."/>
            <person name="Chiniquy J."/>
            <person name="Barry K."/>
            <person name="LaButti K."/>
            <person name="Haridas S."/>
            <person name="Simmons B.A."/>
            <person name="Magnuson J.K."/>
            <person name="Mortensen U.H."/>
            <person name="Larsen T.O."/>
            <person name="Grigoriev I.V."/>
            <person name="Baker S.E."/>
            <person name="Andersen M.R."/>
        </authorList>
    </citation>
    <scope>NUCLEOTIDE SEQUENCE [LARGE SCALE GENOMIC DNA]</scope>
    <source>
        <strain evidence="2 3">IBT 24754</strain>
    </source>
</reference>
<accession>A0A2T5M1X1</accession>
<organism evidence="2 3">
    <name type="scientific">Aspergillus ochraceoroseus IBT 24754</name>
    <dbReference type="NCBI Taxonomy" id="1392256"/>
    <lineage>
        <taxon>Eukaryota</taxon>
        <taxon>Fungi</taxon>
        <taxon>Dikarya</taxon>
        <taxon>Ascomycota</taxon>
        <taxon>Pezizomycotina</taxon>
        <taxon>Eurotiomycetes</taxon>
        <taxon>Eurotiomycetidae</taxon>
        <taxon>Eurotiales</taxon>
        <taxon>Aspergillaceae</taxon>
        <taxon>Aspergillus</taxon>
        <taxon>Aspergillus subgen. Nidulantes</taxon>
    </lineage>
</organism>
<sequence>MKMISFYSKLALTTLSLFSIPSQTTAHAPSLSTLAIQPSSSSGPNTSAVQVATCTCTSTSTSTSTNITTSAAANTSTPTTPVATSFATKAATGTPTTPLPYQHKDRAIGGGKQPDPKNECNWDQDCDTGYLCDVFKCRVGCRHDSGCLAGQVCRSNICVLGANEMCYQFDRECKRNDQCCSGRCRRKWWIIGRKRCKHDKQIGV</sequence>
<feature type="chain" id="PRO_5015446173" description="WAP domain-containing protein" evidence="1">
    <location>
        <begin position="27"/>
        <end position="204"/>
    </location>
</feature>
<dbReference type="GeneID" id="63813531"/>
<proteinExistence type="predicted"/>
<dbReference type="OrthoDB" id="4405280at2759"/>
<dbReference type="AlphaFoldDB" id="A0A2T5M1X1"/>
<evidence type="ECO:0008006" key="4">
    <source>
        <dbReference type="Google" id="ProtNLM"/>
    </source>
</evidence>
<evidence type="ECO:0000256" key="1">
    <source>
        <dbReference type="SAM" id="SignalP"/>
    </source>
</evidence>
<feature type="signal peptide" evidence="1">
    <location>
        <begin position="1"/>
        <end position="26"/>
    </location>
</feature>
<name>A0A2T5M1X1_9EURO</name>
<protein>
    <recommendedName>
        <fullName evidence="4">WAP domain-containing protein</fullName>
    </recommendedName>
</protein>
<dbReference type="RefSeq" id="XP_040753925.1">
    <property type="nucleotide sequence ID" value="XM_040896649.1"/>
</dbReference>
<evidence type="ECO:0000313" key="2">
    <source>
        <dbReference type="EMBL" id="PTU22533.1"/>
    </source>
</evidence>
<dbReference type="Proteomes" id="UP000244073">
    <property type="component" value="Unassembled WGS sequence"/>
</dbReference>
<dbReference type="EMBL" id="MSFN02000002">
    <property type="protein sequence ID" value="PTU22533.1"/>
    <property type="molecule type" value="Genomic_DNA"/>
</dbReference>
<comment type="caution">
    <text evidence="2">The sequence shown here is derived from an EMBL/GenBank/DDBJ whole genome shotgun (WGS) entry which is preliminary data.</text>
</comment>